<dbReference type="EMBL" id="APDF01000023">
    <property type="protein sequence ID" value="EMG96107.1"/>
    <property type="molecule type" value="Genomic_DNA"/>
</dbReference>
<evidence type="ECO:0000313" key="2">
    <source>
        <dbReference type="Proteomes" id="UP000012012"/>
    </source>
</evidence>
<dbReference type="Proteomes" id="UP000012012">
    <property type="component" value="Unassembled WGS sequence"/>
</dbReference>
<name>A0AAV3IFV2_HELPX</name>
<comment type="caution">
    <text evidence="1">The sequence shown here is derived from an EMBL/GenBank/DDBJ whole genome shotgun (WGS) entry which is preliminary data.</text>
</comment>
<proteinExistence type="predicted"/>
<dbReference type="AlphaFoldDB" id="A0AAV3IFV2"/>
<reference evidence="1 2" key="1">
    <citation type="submission" date="2012-11" db="EMBL/GenBank/DDBJ databases">
        <authorList>
            <person name="Weinstock G."/>
            <person name="Sodergren E."/>
            <person name="Lobos E.A."/>
            <person name="Fulton L."/>
            <person name="Fulton R."/>
            <person name="Courtney L."/>
            <person name="Fronick C."/>
            <person name="O'Laughlin M."/>
            <person name="Godfrey J."/>
            <person name="Wilson R.M."/>
            <person name="Miner T."/>
            <person name="Farmer C."/>
            <person name="Delehaunty K."/>
            <person name="Cordes M."/>
            <person name="Minx P."/>
            <person name="Tomlinson C."/>
            <person name="Chen J."/>
            <person name="Wollam A."/>
            <person name="Pepin K.H."/>
            <person name="Bhonagiri V."/>
            <person name="Zhang X."/>
            <person name="Suruliraj S."/>
            <person name="Antonio M."/>
            <person name="Secka O."/>
            <person name="Thomas J."/>
            <person name="Warren W."/>
            <person name="Mitreva M."/>
            <person name="Mardis E.R."/>
            <person name="Wilson R.K."/>
        </authorList>
    </citation>
    <scope>NUCLEOTIDE SEQUENCE [LARGE SCALE GENOMIC DNA]</scope>
    <source>
        <strain evidence="1 2">GAM120Ai</strain>
    </source>
</reference>
<sequence>MVERLNLFCMDDSRFCNGMPPFVSLIKGLLLYYKACIKRVCFVRIDLALCD</sequence>
<accession>A0AAV3IFV2</accession>
<evidence type="ECO:0000313" key="1">
    <source>
        <dbReference type="EMBL" id="EMG96107.1"/>
    </source>
</evidence>
<gene>
    <name evidence="1" type="ORF">HMPREF1401_00726</name>
</gene>
<organism evidence="1 2">
    <name type="scientific">Helicobacter pylori GAM120Ai</name>
    <dbReference type="NCBI Taxonomy" id="1159029"/>
    <lineage>
        <taxon>Bacteria</taxon>
        <taxon>Pseudomonadati</taxon>
        <taxon>Campylobacterota</taxon>
        <taxon>Epsilonproteobacteria</taxon>
        <taxon>Campylobacterales</taxon>
        <taxon>Helicobacteraceae</taxon>
        <taxon>Helicobacter</taxon>
    </lineage>
</organism>
<protein>
    <submittedName>
        <fullName evidence="1">Uncharacterized protein</fullName>
    </submittedName>
</protein>